<keyword evidence="3" id="KW-1185">Reference proteome</keyword>
<protein>
    <recommendedName>
        <fullName evidence="4">F-box domain-containing protein</fullName>
    </recommendedName>
</protein>
<proteinExistence type="predicted"/>
<feature type="region of interest" description="Disordered" evidence="1">
    <location>
        <begin position="573"/>
        <end position="672"/>
    </location>
</feature>
<feature type="compositionally biased region" description="Polar residues" evidence="1">
    <location>
        <begin position="658"/>
        <end position="669"/>
    </location>
</feature>
<feature type="compositionally biased region" description="Basic and acidic residues" evidence="1">
    <location>
        <begin position="89"/>
        <end position="105"/>
    </location>
</feature>
<accession>A0A8H3J2G4</accession>
<evidence type="ECO:0000313" key="2">
    <source>
        <dbReference type="EMBL" id="CAF9939433.1"/>
    </source>
</evidence>
<dbReference type="InterPro" id="IPR032675">
    <property type="entry name" value="LRR_dom_sf"/>
</dbReference>
<feature type="compositionally biased region" description="Basic residues" evidence="1">
    <location>
        <begin position="1"/>
        <end position="24"/>
    </location>
</feature>
<reference evidence="2" key="1">
    <citation type="submission" date="2021-03" db="EMBL/GenBank/DDBJ databases">
        <authorList>
            <person name="Tagirdzhanova G."/>
        </authorList>
    </citation>
    <scope>NUCLEOTIDE SEQUENCE</scope>
</reference>
<evidence type="ECO:0000256" key="1">
    <source>
        <dbReference type="SAM" id="MobiDB-lite"/>
    </source>
</evidence>
<organism evidence="2 3">
    <name type="scientific">Heterodermia speciosa</name>
    <dbReference type="NCBI Taxonomy" id="116794"/>
    <lineage>
        <taxon>Eukaryota</taxon>
        <taxon>Fungi</taxon>
        <taxon>Dikarya</taxon>
        <taxon>Ascomycota</taxon>
        <taxon>Pezizomycotina</taxon>
        <taxon>Lecanoromycetes</taxon>
        <taxon>OSLEUM clade</taxon>
        <taxon>Lecanoromycetidae</taxon>
        <taxon>Caliciales</taxon>
        <taxon>Physciaceae</taxon>
        <taxon>Heterodermia</taxon>
    </lineage>
</organism>
<gene>
    <name evidence="2" type="ORF">HETSPECPRED_001777</name>
</gene>
<dbReference type="SUPFAM" id="SSF52047">
    <property type="entry name" value="RNI-like"/>
    <property type="match status" value="1"/>
</dbReference>
<feature type="compositionally biased region" description="Basic residues" evidence="1">
    <location>
        <begin position="628"/>
        <end position="638"/>
    </location>
</feature>
<dbReference type="OrthoDB" id="5395390at2759"/>
<dbReference type="Gene3D" id="3.80.10.10">
    <property type="entry name" value="Ribonuclease Inhibitor"/>
    <property type="match status" value="1"/>
</dbReference>
<dbReference type="Proteomes" id="UP000664521">
    <property type="component" value="Unassembled WGS sequence"/>
</dbReference>
<comment type="caution">
    <text evidence="2">The sequence shown here is derived from an EMBL/GenBank/DDBJ whole genome shotgun (WGS) entry which is preliminary data.</text>
</comment>
<name>A0A8H3J2G4_9LECA</name>
<feature type="region of interest" description="Disordered" evidence="1">
    <location>
        <begin position="709"/>
        <end position="730"/>
    </location>
</feature>
<feature type="compositionally biased region" description="Acidic residues" evidence="1">
    <location>
        <begin position="644"/>
        <end position="655"/>
    </location>
</feature>
<dbReference type="AlphaFoldDB" id="A0A8H3J2G4"/>
<feature type="region of interest" description="Disordered" evidence="1">
    <location>
        <begin position="1"/>
        <end position="108"/>
    </location>
</feature>
<dbReference type="EMBL" id="CAJPDS010000131">
    <property type="protein sequence ID" value="CAF9939433.1"/>
    <property type="molecule type" value="Genomic_DNA"/>
</dbReference>
<evidence type="ECO:0000313" key="3">
    <source>
        <dbReference type="Proteomes" id="UP000664521"/>
    </source>
</evidence>
<sequence>MPAATRSRRPLNGRSSRPRSHRKSYREASTSDEDDTGSDSTPDDHTISPRPRPAPRTHPPRPDPADAHPNPRKRKAVASPVSRSRDKKAKIDARDMTAQNDKEDGGISIGARMPPWQTLPYHILVQVFEYAAWPLVEDYINPSQSIPWLLRAARVCKAFAEPAISALYYSPPLSPPYRARGLLAHLQAQDHSSMFNYRAKVKYLDIDSSATLYRKHWGNEPIDIKELVAVVPKLRGMGMHRVVDIPKFNKLIDINNNSSKSIHVLRHAVSALQEQKPLLREWKWSVPASDHRNTLDLHKIHRSVPFQNLTKLTLVEFDSKGSNGKGHEKAEEELAKAISALPSLEYLELVLCNDVNAKLLPLLPKGLQELEIVDCPIDSKMLAPFLASHGQNLRRLVLDHNQSLNLAFIVDLEKSCPVLEVLKMDLTYYNAHFAFSDLEPRFEDLLSFGQIPTWPASLRDLELIHLRKWENETANDFFTSLVDAAGDLVNLRRLIIKASLTESSWRERVNFRDRWTARLEKVFLRKPGPPNPHLTSIAAFKAERARYRNGVTSTKTIRTVKVLVPVTRSEQALPASLPTRSQRRHRDTVAKINESSSDSERPTLTRRRSSRLAHDDSEAYTSQTTPPRRQRRRPRIRHSNGDSSSEEDSALEEDIISQPRTNGSPTSMDLSPVDDATVIQGMCDVVRIQINNLRPTEEHLAEDDFLDAELSGDGDWDGDDAMDDGDGYAW</sequence>
<evidence type="ECO:0008006" key="4">
    <source>
        <dbReference type="Google" id="ProtNLM"/>
    </source>
</evidence>